<evidence type="ECO:0000259" key="1">
    <source>
        <dbReference type="Pfam" id="PF07883"/>
    </source>
</evidence>
<dbReference type="Gene3D" id="2.60.120.10">
    <property type="entry name" value="Jelly Rolls"/>
    <property type="match status" value="1"/>
</dbReference>
<protein>
    <submittedName>
        <fullName evidence="2">Cupin 2, conserved barrel domain protein</fullName>
    </submittedName>
</protein>
<organism evidence="2 3">
    <name type="scientific">Nostoc punctiforme (strain ATCC 29133 / PCC 73102)</name>
    <dbReference type="NCBI Taxonomy" id="63737"/>
    <lineage>
        <taxon>Bacteria</taxon>
        <taxon>Bacillati</taxon>
        <taxon>Cyanobacteriota</taxon>
        <taxon>Cyanophyceae</taxon>
        <taxon>Nostocales</taxon>
        <taxon>Nostocaceae</taxon>
        <taxon>Nostoc</taxon>
    </lineage>
</organism>
<feature type="domain" description="Cupin type-2" evidence="1">
    <location>
        <begin position="46"/>
        <end position="113"/>
    </location>
</feature>
<dbReference type="HOGENOM" id="CLU_103066_3_0_3"/>
<dbReference type="RefSeq" id="WP_012408681.1">
    <property type="nucleotide sequence ID" value="NC_010628.1"/>
</dbReference>
<reference evidence="2 3" key="2">
    <citation type="journal article" date="2013" name="Plant Physiol.">
        <title>A Nostoc punctiforme Sugar Transporter Necessary to Establish a Cyanobacterium-Plant Symbiosis.</title>
        <authorList>
            <person name="Ekman M."/>
            <person name="Picossi S."/>
            <person name="Campbell E.L."/>
            <person name="Meeks J.C."/>
            <person name="Flores E."/>
        </authorList>
    </citation>
    <scope>NUCLEOTIDE SEQUENCE [LARGE SCALE GENOMIC DNA]</scope>
    <source>
        <strain evidence="3">ATCC 29133 / PCC 73102</strain>
    </source>
</reference>
<dbReference type="SUPFAM" id="SSF51182">
    <property type="entry name" value="RmlC-like cupins"/>
    <property type="match status" value="1"/>
</dbReference>
<evidence type="ECO:0000313" key="2">
    <source>
        <dbReference type="EMBL" id="ACC80675.1"/>
    </source>
</evidence>
<dbReference type="EMBL" id="CP001037">
    <property type="protein sequence ID" value="ACC80675.1"/>
    <property type="molecule type" value="Genomic_DNA"/>
</dbReference>
<dbReference type="PhylomeDB" id="B2J515"/>
<dbReference type="InterPro" id="IPR011051">
    <property type="entry name" value="RmlC_Cupin_sf"/>
</dbReference>
<dbReference type="EnsemblBacteria" id="ACC80675">
    <property type="protein sequence ID" value="ACC80675"/>
    <property type="gene ID" value="Npun_R2052"/>
</dbReference>
<accession>B2J515</accession>
<evidence type="ECO:0000313" key="3">
    <source>
        <dbReference type="Proteomes" id="UP000001191"/>
    </source>
</evidence>
<dbReference type="PANTHER" id="PTHR36440">
    <property type="entry name" value="PUTATIVE (AFU_ORTHOLOGUE AFUA_8G07350)-RELATED"/>
    <property type="match status" value="1"/>
</dbReference>
<sequence length="168" mass="18563">MTLNQATLWLQDGQGQDPKYWVFFGDLCTIKAVGKDTGETYALVEFVVRPQNGPPPHRHTHENESFFVRDGEVEFHLDDETIVATAGTFIHSPKGQRHSFINRGSTPAKMLVWVTPAGLEKFFAEAGVPAEGEFTLSPPVRPDELEQILAVSPKYGVEIIPPSSQASD</sequence>
<dbReference type="OrthoDB" id="486897at2"/>
<dbReference type="Pfam" id="PF07883">
    <property type="entry name" value="Cupin_2"/>
    <property type="match status" value="1"/>
</dbReference>
<dbReference type="InterPro" id="IPR014710">
    <property type="entry name" value="RmlC-like_jellyroll"/>
</dbReference>
<gene>
    <name evidence="2" type="ordered locus">Npun_R2052</name>
</gene>
<dbReference type="STRING" id="63737.Npun_R2052"/>
<keyword evidence="3" id="KW-1185">Reference proteome</keyword>
<dbReference type="AlphaFoldDB" id="B2J515"/>
<reference evidence="3" key="1">
    <citation type="submission" date="2008-04" db="EMBL/GenBank/DDBJ databases">
        <title>Complete sequence of chromosome of Nostoc punctiforme ATCC 29133.</title>
        <authorList>
            <consortium name="US DOE Joint Genome Institute"/>
            <person name="Copeland A."/>
            <person name="Lucas S."/>
            <person name="Lapidus A."/>
            <person name="Glavina del Rio T."/>
            <person name="Dalin E."/>
            <person name="Tice H."/>
            <person name="Pitluck S."/>
            <person name="Chain P."/>
            <person name="Malfatti S."/>
            <person name="Shin M."/>
            <person name="Vergez L."/>
            <person name="Schmutz J."/>
            <person name="Larimer F."/>
            <person name="Land M."/>
            <person name="Hauser L."/>
            <person name="Kyrpides N."/>
            <person name="Kim E."/>
            <person name="Meeks J.C."/>
            <person name="Elhai J."/>
            <person name="Campbell E.L."/>
            <person name="Thiel T."/>
            <person name="Longmire J."/>
            <person name="Potts M."/>
            <person name="Atlas R."/>
        </authorList>
    </citation>
    <scope>NUCLEOTIDE SEQUENCE [LARGE SCALE GENOMIC DNA]</scope>
    <source>
        <strain evidence="3">ATCC 29133 / PCC 73102</strain>
    </source>
</reference>
<dbReference type="InterPro" id="IPR053146">
    <property type="entry name" value="QDO-like"/>
</dbReference>
<dbReference type="InterPro" id="IPR013096">
    <property type="entry name" value="Cupin_2"/>
</dbReference>
<dbReference type="eggNOG" id="COG0662">
    <property type="taxonomic scope" value="Bacteria"/>
</dbReference>
<proteinExistence type="predicted"/>
<dbReference type="Proteomes" id="UP000001191">
    <property type="component" value="Chromosome"/>
</dbReference>
<dbReference type="PANTHER" id="PTHR36440:SF1">
    <property type="entry name" value="PUTATIVE (AFU_ORTHOLOGUE AFUA_8G07350)-RELATED"/>
    <property type="match status" value="1"/>
</dbReference>
<name>B2J515_NOSP7</name>
<dbReference type="KEGG" id="npu:Npun_R2052"/>